<comment type="subcellular location">
    <subcellularLocation>
        <location evidence="1">Periplasm</location>
    </subcellularLocation>
</comment>
<dbReference type="Pfam" id="PF00496">
    <property type="entry name" value="SBP_bac_5"/>
    <property type="match status" value="1"/>
</dbReference>
<dbReference type="PANTHER" id="PTHR30290:SF62">
    <property type="entry name" value="OLIGOPEPTIDE ABC TRANSPORTER, PERIPLASMIC OLIGOPEPTIDE-BINDING PROTEIN"/>
    <property type="match status" value="1"/>
</dbReference>
<proteinExistence type="inferred from homology"/>
<evidence type="ECO:0000259" key="4">
    <source>
        <dbReference type="Pfam" id="PF00496"/>
    </source>
</evidence>
<dbReference type="Gene3D" id="3.10.105.10">
    <property type="entry name" value="Dipeptide-binding Protein, Domain 3"/>
    <property type="match status" value="1"/>
</dbReference>
<keyword evidence="3" id="KW-0732">Signal</keyword>
<dbReference type="InterPro" id="IPR006311">
    <property type="entry name" value="TAT_signal"/>
</dbReference>
<evidence type="ECO:0000256" key="1">
    <source>
        <dbReference type="ARBA" id="ARBA00004418"/>
    </source>
</evidence>
<evidence type="ECO:0000313" key="5">
    <source>
        <dbReference type="EMBL" id="GLS17539.1"/>
    </source>
</evidence>
<dbReference type="Gene3D" id="3.40.190.10">
    <property type="entry name" value="Periplasmic binding protein-like II"/>
    <property type="match status" value="1"/>
</dbReference>
<evidence type="ECO:0000313" key="6">
    <source>
        <dbReference type="Proteomes" id="UP001156882"/>
    </source>
</evidence>
<accession>A0ABQ6CCL4</accession>
<dbReference type="PROSITE" id="PS51318">
    <property type="entry name" value="TAT"/>
    <property type="match status" value="1"/>
</dbReference>
<comment type="caution">
    <text evidence="5">The sequence shown here is derived from an EMBL/GenBank/DDBJ whole genome shotgun (WGS) entry which is preliminary data.</text>
</comment>
<dbReference type="InterPro" id="IPR000914">
    <property type="entry name" value="SBP_5_dom"/>
</dbReference>
<dbReference type="Proteomes" id="UP001156882">
    <property type="component" value="Unassembled WGS sequence"/>
</dbReference>
<organism evidence="5 6">
    <name type="scientific">Labrys miyagiensis</name>
    <dbReference type="NCBI Taxonomy" id="346912"/>
    <lineage>
        <taxon>Bacteria</taxon>
        <taxon>Pseudomonadati</taxon>
        <taxon>Pseudomonadota</taxon>
        <taxon>Alphaproteobacteria</taxon>
        <taxon>Hyphomicrobiales</taxon>
        <taxon>Xanthobacteraceae</taxon>
        <taxon>Labrys</taxon>
    </lineage>
</organism>
<protein>
    <submittedName>
        <fullName evidence="5">Peptide ABC transporter substrate-binding protein</fullName>
    </submittedName>
</protein>
<keyword evidence="6" id="KW-1185">Reference proteome</keyword>
<dbReference type="InterPro" id="IPR039424">
    <property type="entry name" value="SBP_5"/>
</dbReference>
<dbReference type="CDD" id="cd08500">
    <property type="entry name" value="PBP2_NikA_DppA_OppA_like_4"/>
    <property type="match status" value="1"/>
</dbReference>
<dbReference type="EMBL" id="BSPC01000005">
    <property type="protein sequence ID" value="GLS17539.1"/>
    <property type="molecule type" value="Genomic_DNA"/>
</dbReference>
<reference evidence="6" key="1">
    <citation type="journal article" date="2019" name="Int. J. Syst. Evol. Microbiol.">
        <title>The Global Catalogue of Microorganisms (GCM) 10K type strain sequencing project: providing services to taxonomists for standard genome sequencing and annotation.</title>
        <authorList>
            <consortium name="The Broad Institute Genomics Platform"/>
            <consortium name="The Broad Institute Genome Sequencing Center for Infectious Disease"/>
            <person name="Wu L."/>
            <person name="Ma J."/>
        </authorList>
    </citation>
    <scope>NUCLEOTIDE SEQUENCE [LARGE SCALE GENOMIC DNA]</scope>
    <source>
        <strain evidence="6">NBRC 101365</strain>
    </source>
</reference>
<gene>
    <name evidence="5" type="ORF">GCM10007874_05540</name>
</gene>
<feature type="chain" id="PRO_5046730760" evidence="3">
    <location>
        <begin position="22"/>
        <end position="637"/>
    </location>
</feature>
<dbReference type="SUPFAM" id="SSF53850">
    <property type="entry name" value="Periplasmic binding protein-like II"/>
    <property type="match status" value="1"/>
</dbReference>
<dbReference type="RefSeq" id="WP_284310352.1">
    <property type="nucleotide sequence ID" value="NZ_BSPC01000005.1"/>
</dbReference>
<feature type="domain" description="Solute-binding protein family 5" evidence="4">
    <location>
        <begin position="97"/>
        <end position="499"/>
    </location>
</feature>
<dbReference type="PANTHER" id="PTHR30290">
    <property type="entry name" value="PERIPLASMIC BINDING COMPONENT OF ABC TRANSPORTER"/>
    <property type="match status" value="1"/>
</dbReference>
<feature type="signal peptide" evidence="3">
    <location>
        <begin position="1"/>
        <end position="21"/>
    </location>
</feature>
<evidence type="ECO:0000256" key="2">
    <source>
        <dbReference type="ARBA" id="ARBA00005695"/>
    </source>
</evidence>
<name>A0ABQ6CCL4_9HYPH</name>
<comment type="similarity">
    <text evidence="2">Belongs to the bacterial solute-binding protein 5 family.</text>
</comment>
<sequence length="637" mass="71379">MISRRTLLMAAAGLFATPALAVESTLLGPLVAAGKLPPQADRLPKQPLVADMLVRKRTIGQYGGDMRTLVAKPKDLRYLTVMGYTRLVGYDETLNLKPDILVDVVNEGDRSFTFVLREGHRWSDGAPFTTDDFRFYWEEVALDAELTPAGPPAFMVVDGEPPKVEILDATHVRYSWSHPNPRFLPSLAGPRPEWIYTPVHYMKQFHKKYGDMAKLTGMAKSLEMNSWAALYNQLDDPYGASNPDMPTLDPWWIRTKAPSQQFIFERNPYFHRVDPQGQQLPYIDRIVANVAATGLFAAKANAGEVDLLYRGLNTGDIPMLKGGEAWHKYHTLAWQIARGSAFALYPNLTCNDPVWRALNRDVRFRRALSLSIDRHVLNNTLYFRRGIEGNNTMMPESALHSEEDRKAWATFDPKLASQLLDEAGLDKREGSGTRLLPDGRLAELIVEVSSEASDIIDALEITSEFWADVGIKMVIKAEDSGALNKRAYAGQTVMVASQGLDNAYATAVMPPTELAPLKQEKMAWPKWGQYAETAGKAGEKVDMPEAQQLLDLYSQWMNATTLDERTNAWRDLLRIHADQQFVIGTVQGALQPIVVTKTIQNIPKKAIFSWEPTANLGAYRVDEFYYEQKTAQADTAP</sequence>
<evidence type="ECO:0000256" key="3">
    <source>
        <dbReference type="SAM" id="SignalP"/>
    </source>
</evidence>